<feature type="transmembrane region" description="Helical" evidence="1">
    <location>
        <begin position="38"/>
        <end position="59"/>
    </location>
</feature>
<organism evidence="2 3">
    <name type="scientific">Oxobacter pfennigii</name>
    <dbReference type="NCBI Taxonomy" id="36849"/>
    <lineage>
        <taxon>Bacteria</taxon>
        <taxon>Bacillati</taxon>
        <taxon>Bacillota</taxon>
        <taxon>Clostridia</taxon>
        <taxon>Eubacteriales</taxon>
        <taxon>Clostridiaceae</taxon>
        <taxon>Oxobacter</taxon>
    </lineage>
</organism>
<feature type="transmembrane region" description="Helical" evidence="1">
    <location>
        <begin position="12"/>
        <end position="32"/>
    </location>
</feature>
<evidence type="ECO:0008006" key="4">
    <source>
        <dbReference type="Google" id="ProtNLM"/>
    </source>
</evidence>
<keyword evidence="3" id="KW-1185">Reference proteome</keyword>
<dbReference type="EMBL" id="LKET01000021">
    <property type="protein sequence ID" value="KPU45448.1"/>
    <property type="molecule type" value="Genomic_DNA"/>
</dbReference>
<protein>
    <recommendedName>
        <fullName evidence="4">YrhK domain-containing protein</fullName>
    </recommendedName>
</protein>
<name>A0A0N8NTQ0_9CLOT</name>
<accession>A0A0N8NTQ0</accession>
<evidence type="ECO:0000256" key="1">
    <source>
        <dbReference type="SAM" id="Phobius"/>
    </source>
</evidence>
<evidence type="ECO:0000313" key="3">
    <source>
        <dbReference type="Proteomes" id="UP000050326"/>
    </source>
</evidence>
<keyword evidence="1" id="KW-0812">Transmembrane</keyword>
<dbReference type="AlphaFoldDB" id="A0A0N8NTQ0"/>
<sequence length="65" mass="7584">MDERRKKILRETVIYNIITGLCIILISVKMVMPKYPTIGWMLNIGGIIFAIYALVRYFTKMQQSS</sequence>
<comment type="caution">
    <text evidence="2">The sequence shown here is derived from an EMBL/GenBank/DDBJ whole genome shotgun (WGS) entry which is preliminary data.</text>
</comment>
<gene>
    <name evidence="2" type="ORF">OXPF_06810</name>
</gene>
<evidence type="ECO:0000313" key="2">
    <source>
        <dbReference type="EMBL" id="KPU45448.1"/>
    </source>
</evidence>
<keyword evidence="1" id="KW-0472">Membrane</keyword>
<dbReference type="Proteomes" id="UP000050326">
    <property type="component" value="Unassembled WGS sequence"/>
</dbReference>
<keyword evidence="1" id="KW-1133">Transmembrane helix</keyword>
<reference evidence="2 3" key="1">
    <citation type="submission" date="2015-09" db="EMBL/GenBank/DDBJ databases">
        <title>Genome sequence of Oxobacter pfennigii DSM 3222.</title>
        <authorList>
            <person name="Poehlein A."/>
            <person name="Bengelsdorf F.R."/>
            <person name="Schiel-Bengelsdorf B."/>
            <person name="Duerre P."/>
            <person name="Daniel R."/>
        </authorList>
    </citation>
    <scope>NUCLEOTIDE SEQUENCE [LARGE SCALE GENOMIC DNA]</scope>
    <source>
        <strain evidence="2 3">DSM 3222</strain>
    </source>
</reference>
<proteinExistence type="predicted"/>